<dbReference type="Proteomes" id="UP001176941">
    <property type="component" value="Chromosome 2"/>
</dbReference>
<accession>A0ABN8YGC2</accession>
<feature type="compositionally biased region" description="Polar residues" evidence="1">
    <location>
        <begin position="99"/>
        <end position="109"/>
    </location>
</feature>
<proteinExistence type="predicted"/>
<keyword evidence="3" id="KW-1185">Reference proteome</keyword>
<protein>
    <submittedName>
        <fullName evidence="2">Uncharacterized protein</fullName>
    </submittedName>
</protein>
<reference evidence="2" key="1">
    <citation type="submission" date="2023-04" db="EMBL/GenBank/DDBJ databases">
        <authorList>
            <consortium name="ELIXIR-Norway"/>
        </authorList>
    </citation>
    <scope>NUCLEOTIDE SEQUENCE [LARGE SCALE GENOMIC DNA]</scope>
</reference>
<evidence type="ECO:0000313" key="3">
    <source>
        <dbReference type="Proteomes" id="UP001176941"/>
    </source>
</evidence>
<sequence>ESPCSQPCMRVRDDSCVLVPMLTPKLNVALAARQVPGLHLQIIHRNCLLRCPELLKGTAQVFHLHCSLSPGTLLAAGLTLSEPQKGFSSQRLSAKGQKPNVQNSTFSLI</sequence>
<feature type="non-terminal residue" evidence="2">
    <location>
        <position position="1"/>
    </location>
</feature>
<evidence type="ECO:0000256" key="1">
    <source>
        <dbReference type="SAM" id="MobiDB-lite"/>
    </source>
</evidence>
<dbReference type="EMBL" id="OX459938">
    <property type="protein sequence ID" value="CAI9160622.1"/>
    <property type="molecule type" value="Genomic_DNA"/>
</dbReference>
<evidence type="ECO:0000313" key="2">
    <source>
        <dbReference type="EMBL" id="CAI9160622.1"/>
    </source>
</evidence>
<name>A0ABN8YGC2_RANTA</name>
<feature type="region of interest" description="Disordered" evidence="1">
    <location>
        <begin position="89"/>
        <end position="109"/>
    </location>
</feature>
<gene>
    <name evidence="2" type="ORF">MRATA1EN1_LOCUS9584</name>
</gene>
<organism evidence="2 3">
    <name type="scientific">Rangifer tarandus platyrhynchus</name>
    <name type="common">Svalbard reindeer</name>
    <dbReference type="NCBI Taxonomy" id="3082113"/>
    <lineage>
        <taxon>Eukaryota</taxon>
        <taxon>Metazoa</taxon>
        <taxon>Chordata</taxon>
        <taxon>Craniata</taxon>
        <taxon>Vertebrata</taxon>
        <taxon>Euteleostomi</taxon>
        <taxon>Mammalia</taxon>
        <taxon>Eutheria</taxon>
        <taxon>Laurasiatheria</taxon>
        <taxon>Artiodactyla</taxon>
        <taxon>Ruminantia</taxon>
        <taxon>Pecora</taxon>
        <taxon>Cervidae</taxon>
        <taxon>Odocoileinae</taxon>
        <taxon>Rangifer</taxon>
    </lineage>
</organism>